<dbReference type="GO" id="GO:0007009">
    <property type="term" value="P:plasma membrane organization"/>
    <property type="evidence" value="ECO:0007669"/>
    <property type="project" value="TreeGrafter"/>
</dbReference>
<accession>A0A8V5GSH8</accession>
<proteinExistence type="predicted"/>
<evidence type="ECO:0000256" key="4">
    <source>
        <dbReference type="ARBA" id="ARBA00023136"/>
    </source>
</evidence>
<dbReference type="Ensembl" id="ENSMUNT00000030149.1">
    <property type="protein sequence ID" value="ENSMUNP00000026515.1"/>
    <property type="gene ID" value="ENSMUNG00000019767.1"/>
</dbReference>
<dbReference type="PANTHER" id="PTHR13439:SF2">
    <property type="entry name" value="TLC DOMAIN-CONTAINING PROTEIN 2"/>
    <property type="match status" value="1"/>
</dbReference>
<keyword evidence="2" id="KW-0812">Transmembrane</keyword>
<dbReference type="InterPro" id="IPR050846">
    <property type="entry name" value="TLCD"/>
</dbReference>
<dbReference type="GO" id="GO:0055091">
    <property type="term" value="P:phospholipid homeostasis"/>
    <property type="evidence" value="ECO:0007669"/>
    <property type="project" value="TreeGrafter"/>
</dbReference>
<keyword evidence="6" id="KW-1185">Reference proteome</keyword>
<dbReference type="SMART" id="SM00724">
    <property type="entry name" value="TLC"/>
    <property type="match status" value="1"/>
</dbReference>
<dbReference type="Proteomes" id="UP000694405">
    <property type="component" value="Chromosome 13"/>
</dbReference>
<reference evidence="5" key="1">
    <citation type="submission" date="2020-03" db="EMBL/GenBank/DDBJ databases">
        <title>Melopsittacus undulatus (budgerigar) genome, bMelUnd1, maternal haplotype with Z.</title>
        <authorList>
            <person name="Gedman G."/>
            <person name="Mountcastle J."/>
            <person name="Haase B."/>
            <person name="Formenti G."/>
            <person name="Wright T."/>
            <person name="Apodaca J."/>
            <person name="Pelan S."/>
            <person name="Chow W."/>
            <person name="Rhie A."/>
            <person name="Howe K."/>
            <person name="Fedrigo O."/>
            <person name="Jarvis E.D."/>
        </authorList>
    </citation>
    <scope>NUCLEOTIDE SEQUENCE [LARGE SCALE GENOMIC DNA]</scope>
</reference>
<comment type="subcellular location">
    <subcellularLocation>
        <location evidence="1">Membrane</location>
        <topology evidence="1">Multi-pass membrane protein</topology>
    </subcellularLocation>
</comment>
<evidence type="ECO:0000256" key="1">
    <source>
        <dbReference type="ARBA" id="ARBA00004141"/>
    </source>
</evidence>
<keyword evidence="4" id="KW-0472">Membrane</keyword>
<dbReference type="GO" id="GO:0097035">
    <property type="term" value="P:regulation of membrane lipid distribution"/>
    <property type="evidence" value="ECO:0007669"/>
    <property type="project" value="TreeGrafter"/>
</dbReference>
<dbReference type="InterPro" id="IPR006634">
    <property type="entry name" value="TLC-dom"/>
</dbReference>
<reference evidence="5" key="2">
    <citation type="submission" date="2025-08" db="UniProtKB">
        <authorList>
            <consortium name="Ensembl"/>
        </authorList>
    </citation>
    <scope>IDENTIFICATION</scope>
</reference>
<dbReference type="AlphaFoldDB" id="A0A8V5GSH8"/>
<evidence type="ECO:0000256" key="2">
    <source>
        <dbReference type="ARBA" id="ARBA00022692"/>
    </source>
</evidence>
<name>A0A8V5GSH8_MELUD</name>
<evidence type="ECO:0000256" key="3">
    <source>
        <dbReference type="ARBA" id="ARBA00022989"/>
    </source>
</evidence>
<keyword evidence="3" id="KW-1133">Transmembrane helix</keyword>
<protein>
    <submittedName>
        <fullName evidence="5">Uncharacterized protein</fullName>
    </submittedName>
</protein>
<organism evidence="5 6">
    <name type="scientific">Melopsittacus undulatus</name>
    <name type="common">Budgerigar</name>
    <name type="synonym">Psittacus undulatus</name>
    <dbReference type="NCBI Taxonomy" id="13146"/>
    <lineage>
        <taxon>Eukaryota</taxon>
        <taxon>Metazoa</taxon>
        <taxon>Chordata</taxon>
        <taxon>Craniata</taxon>
        <taxon>Vertebrata</taxon>
        <taxon>Euteleostomi</taxon>
        <taxon>Archelosauria</taxon>
        <taxon>Archosauria</taxon>
        <taxon>Dinosauria</taxon>
        <taxon>Saurischia</taxon>
        <taxon>Theropoda</taxon>
        <taxon>Coelurosauria</taxon>
        <taxon>Aves</taxon>
        <taxon>Neognathae</taxon>
        <taxon>Neoaves</taxon>
        <taxon>Telluraves</taxon>
        <taxon>Australaves</taxon>
        <taxon>Psittaciformes</taxon>
        <taxon>Psittaculidae</taxon>
        <taxon>Melopsittacus</taxon>
    </lineage>
</organism>
<dbReference type="PROSITE" id="PS50922">
    <property type="entry name" value="TLC"/>
    <property type="match status" value="1"/>
</dbReference>
<dbReference type="PANTHER" id="PTHR13439">
    <property type="entry name" value="CT120 PROTEIN"/>
    <property type="match status" value="1"/>
</dbReference>
<dbReference type="Pfam" id="PF03798">
    <property type="entry name" value="TRAM_LAG1_CLN8"/>
    <property type="match status" value="1"/>
</dbReference>
<dbReference type="GO" id="GO:0005886">
    <property type="term" value="C:plasma membrane"/>
    <property type="evidence" value="ECO:0007669"/>
    <property type="project" value="TreeGrafter"/>
</dbReference>
<evidence type="ECO:0000313" key="5">
    <source>
        <dbReference type="Ensembl" id="ENSMUNP00000026515.1"/>
    </source>
</evidence>
<reference evidence="5" key="3">
    <citation type="submission" date="2025-09" db="UniProtKB">
        <authorList>
            <consortium name="Ensembl"/>
        </authorList>
    </citation>
    <scope>IDENTIFICATION</scope>
</reference>
<dbReference type="GO" id="GO:0071709">
    <property type="term" value="P:membrane assembly"/>
    <property type="evidence" value="ECO:0007669"/>
    <property type="project" value="TreeGrafter"/>
</dbReference>
<sequence>MAVSPGLLLVAGSFAAFRLLNRGLELLVPPPPSAQRNRWKWRNICTSLAHSVLSGGGALHSPSWPLSLLTASLIPGYFLEDFVDMLCNQKLHQSWELLFHHSVVIVCLGTAVLLHQYIGFALVALLVEINSIFLHLRQILLMANLVHTSCYRLNSILNLGTYMVFRIATLAWMSRWLFLNRESVPLATYSIGTAGMAIMTPMNVILFYHGKGAGERCFPTALRDIKHHSVCLTPLVLLCPIRQGTPRSAPCSLCHFPWERLQASPCKSQTQGDCPVWVMEGRLRPAWMPRSGAGTSSAVLGDGEPTSQHLGLFPCCFVPSCVKCPQMSIITG</sequence>
<evidence type="ECO:0000313" key="6">
    <source>
        <dbReference type="Proteomes" id="UP000694405"/>
    </source>
</evidence>